<dbReference type="PANTHER" id="PTHR47723">
    <property type="entry name" value="OS05G0353850 PROTEIN"/>
    <property type="match status" value="1"/>
</dbReference>
<reference evidence="2 3" key="1">
    <citation type="submission" date="2020-10" db="EMBL/GenBank/DDBJ databases">
        <title>The Coptis chinensis genome and diversification of protoberbering-type alkaloids.</title>
        <authorList>
            <person name="Wang B."/>
            <person name="Shu S."/>
            <person name="Song C."/>
            <person name="Liu Y."/>
        </authorList>
    </citation>
    <scope>NUCLEOTIDE SEQUENCE [LARGE SCALE GENOMIC DNA]</scope>
    <source>
        <strain evidence="2">HL-2020</strain>
        <tissue evidence="2">Leaf</tissue>
    </source>
</reference>
<dbReference type="Pfam" id="PF13456">
    <property type="entry name" value="RVT_3"/>
    <property type="match status" value="1"/>
</dbReference>
<dbReference type="OrthoDB" id="1841727at2759"/>
<dbReference type="InterPro" id="IPR012337">
    <property type="entry name" value="RNaseH-like_sf"/>
</dbReference>
<protein>
    <recommendedName>
        <fullName evidence="1">RNase H type-1 domain-containing protein</fullName>
    </recommendedName>
</protein>
<dbReference type="InterPro" id="IPR036397">
    <property type="entry name" value="RNaseH_sf"/>
</dbReference>
<dbReference type="AlphaFoldDB" id="A0A835HG49"/>
<dbReference type="InterPro" id="IPR044730">
    <property type="entry name" value="RNase_H-like_dom_plant"/>
</dbReference>
<dbReference type="PANTHER" id="PTHR47723:SF23">
    <property type="entry name" value="REVERSE TRANSCRIPTASE-LIKE PROTEIN"/>
    <property type="match status" value="1"/>
</dbReference>
<proteinExistence type="predicted"/>
<evidence type="ECO:0000313" key="3">
    <source>
        <dbReference type="Proteomes" id="UP000631114"/>
    </source>
</evidence>
<name>A0A835HG49_9MAGN</name>
<keyword evidence="3" id="KW-1185">Reference proteome</keyword>
<dbReference type="GO" id="GO:0004523">
    <property type="term" value="F:RNA-DNA hybrid ribonuclease activity"/>
    <property type="evidence" value="ECO:0007669"/>
    <property type="project" value="InterPro"/>
</dbReference>
<feature type="domain" description="RNase H type-1" evidence="1">
    <location>
        <begin position="5"/>
        <end position="120"/>
    </location>
</feature>
<evidence type="ECO:0000259" key="1">
    <source>
        <dbReference type="Pfam" id="PF13456"/>
    </source>
</evidence>
<evidence type="ECO:0000313" key="2">
    <source>
        <dbReference type="EMBL" id="KAF9599990.1"/>
    </source>
</evidence>
<dbReference type="Proteomes" id="UP000631114">
    <property type="component" value="Unassembled WGS sequence"/>
</dbReference>
<dbReference type="EMBL" id="JADFTS010000006">
    <property type="protein sequence ID" value="KAF9599990.1"/>
    <property type="molecule type" value="Genomic_DNA"/>
</dbReference>
<comment type="caution">
    <text evidence="2">The sequence shown here is derived from an EMBL/GenBank/DDBJ whole genome shotgun (WGS) entry which is preliminary data.</text>
</comment>
<dbReference type="Gene3D" id="3.30.420.10">
    <property type="entry name" value="Ribonuclease H-like superfamily/Ribonuclease H"/>
    <property type="match status" value="1"/>
</dbReference>
<accession>A0A835HG49</accession>
<gene>
    <name evidence="2" type="ORF">IFM89_002025</name>
</gene>
<dbReference type="GO" id="GO:0003676">
    <property type="term" value="F:nucleic acid binding"/>
    <property type="evidence" value="ECO:0007669"/>
    <property type="project" value="InterPro"/>
</dbReference>
<dbReference type="InterPro" id="IPR053151">
    <property type="entry name" value="RNase_H-like"/>
</dbReference>
<dbReference type="SUPFAM" id="SSF53098">
    <property type="entry name" value="Ribonuclease H-like"/>
    <property type="match status" value="1"/>
</dbReference>
<sequence>MMKANTDGSSLGNLGRAGWGTTFRDAEGVFKLVYSKGLGLNDNYFTECSTILGSMELTIERNWRYLWIEFDSQAAIKTFTSDNIPWQMQNRWRRSKGMFIQLLLSHTWREANFVTDSVAKIGASLGMNEILMYEGIPPYLHKWENPNVVYFRFE</sequence>
<dbReference type="CDD" id="cd06222">
    <property type="entry name" value="RNase_H_like"/>
    <property type="match status" value="1"/>
</dbReference>
<organism evidence="2 3">
    <name type="scientific">Coptis chinensis</name>
    <dbReference type="NCBI Taxonomy" id="261450"/>
    <lineage>
        <taxon>Eukaryota</taxon>
        <taxon>Viridiplantae</taxon>
        <taxon>Streptophyta</taxon>
        <taxon>Embryophyta</taxon>
        <taxon>Tracheophyta</taxon>
        <taxon>Spermatophyta</taxon>
        <taxon>Magnoliopsida</taxon>
        <taxon>Ranunculales</taxon>
        <taxon>Ranunculaceae</taxon>
        <taxon>Coptidoideae</taxon>
        <taxon>Coptis</taxon>
    </lineage>
</organism>
<dbReference type="InterPro" id="IPR002156">
    <property type="entry name" value="RNaseH_domain"/>
</dbReference>